<sequence>TVNEHETSMISGMHGNLSGGYEIMEIMPYTRFGIFETGQNTIM</sequence>
<organism evidence="1 2">
    <name type="scientific">Cetraspora pellucida</name>
    <dbReference type="NCBI Taxonomy" id="1433469"/>
    <lineage>
        <taxon>Eukaryota</taxon>
        <taxon>Fungi</taxon>
        <taxon>Fungi incertae sedis</taxon>
        <taxon>Mucoromycota</taxon>
        <taxon>Glomeromycotina</taxon>
        <taxon>Glomeromycetes</taxon>
        <taxon>Diversisporales</taxon>
        <taxon>Gigasporaceae</taxon>
        <taxon>Cetraspora</taxon>
    </lineage>
</organism>
<feature type="non-terminal residue" evidence="1">
    <location>
        <position position="43"/>
    </location>
</feature>
<evidence type="ECO:0000313" key="1">
    <source>
        <dbReference type="EMBL" id="CAG8824026.1"/>
    </source>
</evidence>
<name>A0A9N9KEF9_9GLOM</name>
<protein>
    <submittedName>
        <fullName evidence="1">538_t:CDS:1</fullName>
    </submittedName>
</protein>
<reference evidence="1" key="1">
    <citation type="submission" date="2021-06" db="EMBL/GenBank/DDBJ databases">
        <authorList>
            <person name="Kallberg Y."/>
            <person name="Tangrot J."/>
            <person name="Rosling A."/>
        </authorList>
    </citation>
    <scope>NUCLEOTIDE SEQUENCE</scope>
    <source>
        <strain evidence="1">FL966</strain>
    </source>
</reference>
<proteinExistence type="predicted"/>
<evidence type="ECO:0000313" key="2">
    <source>
        <dbReference type="Proteomes" id="UP000789759"/>
    </source>
</evidence>
<gene>
    <name evidence="1" type="ORF">CPELLU_LOCUS19958</name>
</gene>
<feature type="non-terminal residue" evidence="1">
    <location>
        <position position="1"/>
    </location>
</feature>
<keyword evidence="2" id="KW-1185">Reference proteome</keyword>
<dbReference type="Proteomes" id="UP000789759">
    <property type="component" value="Unassembled WGS sequence"/>
</dbReference>
<comment type="caution">
    <text evidence="1">The sequence shown here is derived from an EMBL/GenBank/DDBJ whole genome shotgun (WGS) entry which is preliminary data.</text>
</comment>
<accession>A0A9N9KEF9</accession>
<dbReference type="AlphaFoldDB" id="A0A9N9KEF9"/>
<dbReference type="EMBL" id="CAJVQA010053737">
    <property type="protein sequence ID" value="CAG8824026.1"/>
    <property type="molecule type" value="Genomic_DNA"/>
</dbReference>